<evidence type="ECO:0000313" key="2">
    <source>
        <dbReference type="EMBL" id="KAF8652175.1"/>
    </source>
</evidence>
<dbReference type="Proteomes" id="UP000636709">
    <property type="component" value="Unassembled WGS sequence"/>
</dbReference>
<dbReference type="AlphaFoldDB" id="A0A835AEN0"/>
<organism evidence="2 3">
    <name type="scientific">Digitaria exilis</name>
    <dbReference type="NCBI Taxonomy" id="1010633"/>
    <lineage>
        <taxon>Eukaryota</taxon>
        <taxon>Viridiplantae</taxon>
        <taxon>Streptophyta</taxon>
        <taxon>Embryophyta</taxon>
        <taxon>Tracheophyta</taxon>
        <taxon>Spermatophyta</taxon>
        <taxon>Magnoliopsida</taxon>
        <taxon>Liliopsida</taxon>
        <taxon>Poales</taxon>
        <taxon>Poaceae</taxon>
        <taxon>PACMAD clade</taxon>
        <taxon>Panicoideae</taxon>
        <taxon>Panicodae</taxon>
        <taxon>Paniceae</taxon>
        <taxon>Anthephorinae</taxon>
        <taxon>Digitaria</taxon>
    </lineage>
</organism>
<evidence type="ECO:0000313" key="3">
    <source>
        <dbReference type="Proteomes" id="UP000636709"/>
    </source>
</evidence>
<sequence length="68" mass="7570">MLFRLLGFVETPQCDGVQAGGAITDRSPAPSPRRGQTVELPPAPRRSRSRRPMVQCNLFGNVTFMQRL</sequence>
<comment type="caution">
    <text evidence="2">The sequence shown here is derived from an EMBL/GenBank/DDBJ whole genome shotgun (WGS) entry which is preliminary data.</text>
</comment>
<protein>
    <submittedName>
        <fullName evidence="2">Uncharacterized protein</fullName>
    </submittedName>
</protein>
<dbReference type="EMBL" id="JACEFO010002669">
    <property type="protein sequence ID" value="KAF8652175.1"/>
    <property type="molecule type" value="Genomic_DNA"/>
</dbReference>
<feature type="region of interest" description="Disordered" evidence="1">
    <location>
        <begin position="19"/>
        <end position="50"/>
    </location>
</feature>
<reference evidence="2" key="1">
    <citation type="submission" date="2020-07" db="EMBL/GenBank/DDBJ databases">
        <title>Genome sequence and genetic diversity analysis of an under-domesticated orphan crop, white fonio (Digitaria exilis).</title>
        <authorList>
            <person name="Bennetzen J.L."/>
            <person name="Chen S."/>
            <person name="Ma X."/>
            <person name="Wang X."/>
            <person name="Yssel A.E.J."/>
            <person name="Chaluvadi S.R."/>
            <person name="Johnson M."/>
            <person name="Gangashetty P."/>
            <person name="Hamidou F."/>
            <person name="Sanogo M.D."/>
            <person name="Zwaenepoel A."/>
            <person name="Wallace J."/>
            <person name="Van De Peer Y."/>
            <person name="Van Deynze A."/>
        </authorList>
    </citation>
    <scope>NUCLEOTIDE SEQUENCE</scope>
    <source>
        <tissue evidence="2">Leaves</tissue>
    </source>
</reference>
<evidence type="ECO:0000256" key="1">
    <source>
        <dbReference type="SAM" id="MobiDB-lite"/>
    </source>
</evidence>
<keyword evidence="3" id="KW-1185">Reference proteome</keyword>
<name>A0A835AEN0_9POAL</name>
<accession>A0A835AEN0</accession>
<gene>
    <name evidence="2" type="ORF">HU200_062903</name>
</gene>
<proteinExistence type="predicted"/>